<dbReference type="AlphaFoldDB" id="A0A6I0F5A1"/>
<sequence length="174" mass="19999">MTAKIKINEEMKGSMGLLISILARYPEVGTVTYDPLERMIQFSFLLHQDAEEKKMKVSAAVIEEALLLFHKLTKTNPQLLNVKVEKQNPISSLYINRDVDSLTFHEIALLVELLKQQVGSFCLSEKDNSNIIEDDEQLWQEEMITHLLDNLPGNEPSQSLYAYREEGRVMVFNK</sequence>
<organism evidence="1 2">
    <name type="scientific">Heliorestis acidaminivorans</name>
    <dbReference type="NCBI Taxonomy" id="553427"/>
    <lineage>
        <taxon>Bacteria</taxon>
        <taxon>Bacillati</taxon>
        <taxon>Bacillota</taxon>
        <taxon>Clostridia</taxon>
        <taxon>Eubacteriales</taxon>
        <taxon>Heliobacteriaceae</taxon>
        <taxon>Heliorestis</taxon>
    </lineage>
</organism>
<keyword evidence="2" id="KW-1185">Reference proteome</keyword>
<dbReference type="EMBL" id="WBXO01000001">
    <property type="protein sequence ID" value="KAB2954172.1"/>
    <property type="molecule type" value="Genomic_DNA"/>
</dbReference>
<accession>A0A6I0F5A1</accession>
<name>A0A6I0F5A1_9FIRM</name>
<dbReference type="OrthoDB" id="2381281at2"/>
<evidence type="ECO:0000313" key="1">
    <source>
        <dbReference type="EMBL" id="KAB2954172.1"/>
    </source>
</evidence>
<dbReference type="Proteomes" id="UP000468766">
    <property type="component" value="Unassembled WGS sequence"/>
</dbReference>
<comment type="caution">
    <text evidence="1">The sequence shown here is derived from an EMBL/GenBank/DDBJ whole genome shotgun (WGS) entry which is preliminary data.</text>
</comment>
<proteinExistence type="predicted"/>
<gene>
    <name evidence="1" type="ORF">F9B85_00260</name>
</gene>
<reference evidence="1 2" key="1">
    <citation type="submission" date="2019-10" db="EMBL/GenBank/DDBJ databases">
        <title>Whole-genome sequence of the extremophile Heliorestis acidaminivorans DSM 24790.</title>
        <authorList>
            <person name="Kyndt J.A."/>
            <person name="Meyer T.E."/>
        </authorList>
    </citation>
    <scope>NUCLEOTIDE SEQUENCE [LARGE SCALE GENOMIC DNA]</scope>
    <source>
        <strain evidence="1 2">DSM 24790</strain>
    </source>
</reference>
<evidence type="ECO:0000313" key="2">
    <source>
        <dbReference type="Proteomes" id="UP000468766"/>
    </source>
</evidence>
<protein>
    <submittedName>
        <fullName evidence="1">Uncharacterized protein</fullName>
    </submittedName>
</protein>
<dbReference type="RefSeq" id="WP_151617618.1">
    <property type="nucleotide sequence ID" value="NZ_WBXO01000001.1"/>
</dbReference>